<dbReference type="EMBL" id="MCGR01000024">
    <property type="protein sequence ID" value="ORY80738.1"/>
    <property type="molecule type" value="Genomic_DNA"/>
</dbReference>
<feature type="compositionally biased region" description="Basic and acidic residues" evidence="1">
    <location>
        <begin position="223"/>
        <end position="253"/>
    </location>
</feature>
<feature type="compositionally biased region" description="Acidic residues" evidence="1">
    <location>
        <begin position="352"/>
        <end position="366"/>
    </location>
</feature>
<accession>A0A1Y2FA04</accession>
<proteinExistence type="predicted"/>
<feature type="region of interest" description="Disordered" evidence="1">
    <location>
        <begin position="216"/>
        <end position="475"/>
    </location>
</feature>
<feature type="compositionally biased region" description="Acidic residues" evidence="1">
    <location>
        <begin position="385"/>
        <end position="400"/>
    </location>
</feature>
<keyword evidence="3" id="KW-1185">Reference proteome</keyword>
<feature type="compositionally biased region" description="Basic and acidic residues" evidence="1">
    <location>
        <begin position="264"/>
        <end position="280"/>
    </location>
</feature>
<gene>
    <name evidence="2" type="ORF">BCR35DRAFT_304309</name>
</gene>
<comment type="caution">
    <text evidence="2">The sequence shown here is derived from an EMBL/GenBank/DDBJ whole genome shotgun (WGS) entry which is preliminary data.</text>
</comment>
<organism evidence="2 3">
    <name type="scientific">Leucosporidium creatinivorum</name>
    <dbReference type="NCBI Taxonomy" id="106004"/>
    <lineage>
        <taxon>Eukaryota</taxon>
        <taxon>Fungi</taxon>
        <taxon>Dikarya</taxon>
        <taxon>Basidiomycota</taxon>
        <taxon>Pucciniomycotina</taxon>
        <taxon>Microbotryomycetes</taxon>
        <taxon>Leucosporidiales</taxon>
        <taxon>Leucosporidium</taxon>
    </lineage>
</organism>
<evidence type="ECO:0000313" key="3">
    <source>
        <dbReference type="Proteomes" id="UP000193467"/>
    </source>
</evidence>
<dbReference type="Proteomes" id="UP000193467">
    <property type="component" value="Unassembled WGS sequence"/>
</dbReference>
<dbReference type="AlphaFoldDB" id="A0A1Y2FA04"/>
<sequence>MEDDPRLLSRAHLLAIRDQVYADEVSLFAKQLVEHAFLTSDLLSSSTSQLNQARASLASSLASSSLDRERQQVDYEILERQAQTLARKLRECQAGGAGGGGVSAEKERERRALKSDVKHLQRRLDDSTTQLQHLTLELRRLRAHALSLSPSVTLTPSFVAPSSSKAKGPTMGDAAAEHLLLASRSSISSINRIERVPLSKVVWEKAGEIVRLGAEVEEAEGEGEGRWEEVEKQEEERRVWKSEKEMWERERGRAGTLPWAAGSGRREKGKGKEREREKDSPAPALDFNYYNAPSHPPPSKRPRTSLSPHAHPQFVDPSSTHTLPRPLTRGRPTSALDVLAQASSFSHSQESQEMEMLEGTDVEDGSEAGAGAGGMRMGMEGQESSSEDEASVEVEMEMEMTEAPSTDVDAELSFSFSAAGAGGGGRRSIRPSTARASKAVQERLEESEYEDEQQGGGGGGVGTPALKENKEGEWTSVRQPYLKCRQRFLRGLKSGSSIPRALSHLTQAVREKVREHERKKRERRAKAAAGGRKSGGGGRKKLEEEEGSEEE</sequence>
<feature type="region of interest" description="Disordered" evidence="1">
    <location>
        <begin position="493"/>
        <end position="551"/>
    </location>
</feature>
<name>A0A1Y2FA04_9BASI</name>
<feature type="compositionally biased region" description="Basic and acidic residues" evidence="1">
    <location>
        <begin position="104"/>
        <end position="116"/>
    </location>
</feature>
<reference evidence="2 3" key="1">
    <citation type="submission" date="2016-07" db="EMBL/GenBank/DDBJ databases">
        <title>Pervasive Adenine N6-methylation of Active Genes in Fungi.</title>
        <authorList>
            <consortium name="DOE Joint Genome Institute"/>
            <person name="Mondo S.J."/>
            <person name="Dannebaum R.O."/>
            <person name="Kuo R.C."/>
            <person name="Labutti K."/>
            <person name="Haridas S."/>
            <person name="Kuo A."/>
            <person name="Salamov A."/>
            <person name="Ahrendt S.R."/>
            <person name="Lipzen A."/>
            <person name="Sullivan W."/>
            <person name="Andreopoulos W.B."/>
            <person name="Clum A."/>
            <person name="Lindquist E."/>
            <person name="Daum C."/>
            <person name="Ramamoorthy G.K."/>
            <person name="Gryganskyi A."/>
            <person name="Culley D."/>
            <person name="Magnuson J.K."/>
            <person name="James T.Y."/>
            <person name="O'Malley M.A."/>
            <person name="Stajich J.E."/>
            <person name="Spatafora J.W."/>
            <person name="Visel A."/>
            <person name="Grigoriev I.V."/>
        </authorList>
    </citation>
    <scope>NUCLEOTIDE SEQUENCE [LARGE SCALE GENOMIC DNA]</scope>
    <source>
        <strain evidence="2 3">62-1032</strain>
    </source>
</reference>
<feature type="compositionally biased region" description="Polar residues" evidence="1">
    <location>
        <begin position="341"/>
        <end position="351"/>
    </location>
</feature>
<dbReference type="InParanoid" id="A0A1Y2FA04"/>
<evidence type="ECO:0000256" key="1">
    <source>
        <dbReference type="SAM" id="MobiDB-lite"/>
    </source>
</evidence>
<feature type="region of interest" description="Disordered" evidence="1">
    <location>
        <begin position="94"/>
        <end position="116"/>
    </location>
</feature>
<protein>
    <submittedName>
        <fullName evidence="2">Uncharacterized protein</fullName>
    </submittedName>
</protein>
<evidence type="ECO:0000313" key="2">
    <source>
        <dbReference type="EMBL" id="ORY80738.1"/>
    </source>
</evidence>
<feature type="compositionally biased region" description="Basic residues" evidence="1">
    <location>
        <begin position="517"/>
        <end position="526"/>
    </location>
</feature>